<reference evidence="2 3" key="1">
    <citation type="submission" date="2020-08" db="EMBL/GenBank/DDBJ databases">
        <title>A Genomic Blueprint of the Chicken Gut Microbiome.</title>
        <authorList>
            <person name="Gilroy R."/>
            <person name="Ravi A."/>
            <person name="Getino M."/>
            <person name="Pursley I."/>
            <person name="Horton D.L."/>
            <person name="Alikhan N.-F."/>
            <person name="Baker D."/>
            <person name="Gharbi K."/>
            <person name="Hall N."/>
            <person name="Watson M."/>
            <person name="Adriaenssens E.M."/>
            <person name="Foster-Nyarko E."/>
            <person name="Jarju S."/>
            <person name="Secka A."/>
            <person name="Antonio M."/>
            <person name="Oren A."/>
            <person name="Chaudhuri R."/>
            <person name="La Ragione R.M."/>
            <person name="Hildebrand F."/>
            <person name="Pallen M.J."/>
        </authorList>
    </citation>
    <scope>NUCLEOTIDE SEQUENCE [LARGE SCALE GENOMIC DNA]</scope>
    <source>
        <strain evidence="2 3">Re31</strain>
    </source>
</reference>
<dbReference type="PANTHER" id="PTHR42941:SF1">
    <property type="entry name" value="SLL1037 PROTEIN"/>
    <property type="match status" value="1"/>
</dbReference>
<accession>A0ABR8XDY2</accession>
<evidence type="ECO:0000313" key="2">
    <source>
        <dbReference type="EMBL" id="MBD8027460.1"/>
    </source>
</evidence>
<dbReference type="CDD" id="cd13520">
    <property type="entry name" value="PBP2_TAXI_TRAP"/>
    <property type="match status" value="1"/>
</dbReference>
<dbReference type="Gene3D" id="3.40.190.10">
    <property type="entry name" value="Periplasmic binding protein-like II"/>
    <property type="match status" value="2"/>
</dbReference>
<dbReference type="Proteomes" id="UP000640930">
    <property type="component" value="Unassembled WGS sequence"/>
</dbReference>
<evidence type="ECO:0000313" key="3">
    <source>
        <dbReference type="Proteomes" id="UP000640930"/>
    </source>
</evidence>
<name>A0ABR8XDY2_9BACL</name>
<organism evidence="2 3">
    <name type="scientific">Ureibacillus galli</name>
    <dbReference type="NCBI Taxonomy" id="2762222"/>
    <lineage>
        <taxon>Bacteria</taxon>
        <taxon>Bacillati</taxon>
        <taxon>Bacillota</taxon>
        <taxon>Bacilli</taxon>
        <taxon>Bacillales</taxon>
        <taxon>Caryophanaceae</taxon>
        <taxon>Ureibacillus</taxon>
    </lineage>
</organism>
<comment type="caution">
    <text evidence="2">The sequence shown here is derived from an EMBL/GenBank/DDBJ whole genome shotgun (WGS) entry which is preliminary data.</text>
</comment>
<dbReference type="PANTHER" id="PTHR42941">
    <property type="entry name" value="SLL1037 PROTEIN"/>
    <property type="match status" value="1"/>
</dbReference>
<keyword evidence="1" id="KW-0732">Signal</keyword>
<dbReference type="InterPro" id="IPR011852">
    <property type="entry name" value="TRAP_TAXI"/>
</dbReference>
<dbReference type="SUPFAM" id="SSF53850">
    <property type="entry name" value="Periplasmic binding protein-like II"/>
    <property type="match status" value="1"/>
</dbReference>
<feature type="chain" id="PRO_5045636439" evidence="1">
    <location>
        <begin position="24"/>
        <end position="319"/>
    </location>
</feature>
<proteinExistence type="predicted"/>
<keyword evidence="3" id="KW-1185">Reference proteome</keyword>
<feature type="signal peptide" evidence="1">
    <location>
        <begin position="1"/>
        <end position="23"/>
    </location>
</feature>
<dbReference type="PROSITE" id="PS51257">
    <property type="entry name" value="PROKAR_LIPOPROTEIN"/>
    <property type="match status" value="1"/>
</dbReference>
<protein>
    <submittedName>
        <fullName evidence="2">TAXI family TRAP transporter solute-binding subunit</fullName>
    </submittedName>
</protein>
<dbReference type="NCBIfam" id="TIGR02122">
    <property type="entry name" value="TRAP_TAXI"/>
    <property type="match status" value="1"/>
</dbReference>
<evidence type="ECO:0000256" key="1">
    <source>
        <dbReference type="SAM" id="SignalP"/>
    </source>
</evidence>
<dbReference type="RefSeq" id="WP_191707881.1">
    <property type="nucleotide sequence ID" value="NZ_JACSQA010000019.1"/>
</dbReference>
<dbReference type="EMBL" id="JACSQA010000019">
    <property type="protein sequence ID" value="MBD8027460.1"/>
    <property type="molecule type" value="Genomic_DNA"/>
</dbReference>
<gene>
    <name evidence="2" type="ORF">H9636_12430</name>
</gene>
<dbReference type="Pfam" id="PF16868">
    <property type="entry name" value="NMT1_3"/>
    <property type="match status" value="1"/>
</dbReference>
<sequence length="319" mass="34767">MKRNLFVTVLLCLGLLMGCQSNVERYGEPLIFTTGTTTGVFYSLGAGLSTLWTKEMEQLVASQASNGSVENLNLMSKGEANLAFTTVNIAYDAYNGEGSFKGKQYDGVRILGNLYPNVSHIVVVDNEDIQSIEDLKGKSFVFGAAGSSTELESKLVLEAHGVSIDDVNANYVGFTEATDLIRNGQVDGVNIYSGVPAAATTELISTIDSKVLSFSPDAIDQLVKEYPWNFKYVIEANTYDKQPEPITTVGQYSTIVIDESVSEDAAYRLTKLLWENVDELKESYSIANQFDPQKAIEGTAGVPLHPGAEKYYKEIGVLE</sequence>